<proteinExistence type="predicted"/>
<dbReference type="AlphaFoldDB" id="X1JRU1"/>
<protein>
    <submittedName>
        <fullName evidence="1">Uncharacterized protein</fullName>
    </submittedName>
</protein>
<comment type="caution">
    <text evidence="1">The sequence shown here is derived from an EMBL/GenBank/DDBJ whole genome shotgun (WGS) entry which is preliminary data.</text>
</comment>
<evidence type="ECO:0000313" key="1">
    <source>
        <dbReference type="EMBL" id="GAH96802.1"/>
    </source>
</evidence>
<reference evidence="1" key="1">
    <citation type="journal article" date="2014" name="Front. Microbiol.">
        <title>High frequency of phylogenetically diverse reductive dehalogenase-homologous genes in deep subseafloor sedimentary metagenomes.</title>
        <authorList>
            <person name="Kawai M."/>
            <person name="Futagami T."/>
            <person name="Toyoda A."/>
            <person name="Takaki Y."/>
            <person name="Nishi S."/>
            <person name="Hori S."/>
            <person name="Arai W."/>
            <person name="Tsubouchi T."/>
            <person name="Morono Y."/>
            <person name="Uchiyama I."/>
            <person name="Ito T."/>
            <person name="Fujiyama A."/>
            <person name="Inagaki F."/>
            <person name="Takami H."/>
        </authorList>
    </citation>
    <scope>NUCLEOTIDE SEQUENCE</scope>
    <source>
        <strain evidence="1">Expedition CK06-06</strain>
    </source>
</reference>
<sequence length="89" mass="10463">MFGTEEQQKRMLEAVDRRNESIKSFRRGMQKFDERIELFGRSFDEGLQKLGEHADGLLKLITLPEFLKAIGMKNHEMRRVQGKIGRIKL</sequence>
<name>X1JRU1_9ZZZZ</name>
<accession>X1JRU1</accession>
<dbReference type="EMBL" id="BARV01001489">
    <property type="protein sequence ID" value="GAH96802.1"/>
    <property type="molecule type" value="Genomic_DNA"/>
</dbReference>
<organism evidence="1">
    <name type="scientific">marine sediment metagenome</name>
    <dbReference type="NCBI Taxonomy" id="412755"/>
    <lineage>
        <taxon>unclassified sequences</taxon>
        <taxon>metagenomes</taxon>
        <taxon>ecological metagenomes</taxon>
    </lineage>
</organism>
<gene>
    <name evidence="1" type="ORF">S06H3_04287</name>
</gene>